<feature type="region of interest" description="Disordered" evidence="1">
    <location>
        <begin position="1"/>
        <end position="87"/>
    </location>
</feature>
<accession>A0A8H7MAG5</accession>
<evidence type="ECO:0000313" key="3">
    <source>
        <dbReference type="Proteomes" id="UP000627934"/>
    </source>
</evidence>
<dbReference type="EMBL" id="MDYX01000024">
    <property type="protein sequence ID" value="KAF9628986.1"/>
    <property type="molecule type" value="Genomic_DNA"/>
</dbReference>
<sequence>MSTMQQESAFPLPKDAPTTAPCTAQTDSVPGNTESSRKQHGNEDLSAINATIAVGLDPRILSPPPAPSGTTTPTGGFDHPHPLRSNPVTLADRARGIAANVTRSCDEVLGSLILELGELGRTELTEQGWKVCDDMKRLAGLLRQFADMEERRL</sequence>
<comment type="caution">
    <text evidence="2">The sequence shown here is derived from an EMBL/GenBank/DDBJ whole genome shotgun (WGS) entry which is preliminary data.</text>
</comment>
<reference evidence="2" key="2">
    <citation type="journal article" date="2018" name="DNA Res.">
        <title>Comparative genome and transcriptome analyses reveal adaptations to opportunistic infections in woody plant degrading pathogens of Botryosphaeriaceae.</title>
        <authorList>
            <person name="Yan J.Y."/>
            <person name="Zhao W.S."/>
            <person name="Chen Z."/>
            <person name="Xing Q.K."/>
            <person name="Zhang W."/>
            <person name="Chethana K.W.T."/>
            <person name="Xue M.F."/>
            <person name="Xu J.P."/>
            <person name="Phillips A.J.L."/>
            <person name="Wang Y."/>
            <person name="Liu J.H."/>
            <person name="Liu M."/>
            <person name="Zhou Y."/>
            <person name="Jayawardena R.S."/>
            <person name="Manawasinghe I.S."/>
            <person name="Huang J.B."/>
            <person name="Qiao G.H."/>
            <person name="Fu C.Y."/>
            <person name="Guo F.F."/>
            <person name="Dissanayake A.J."/>
            <person name="Peng Y.L."/>
            <person name="Hyde K.D."/>
            <person name="Li X.H."/>
        </authorList>
    </citation>
    <scope>NUCLEOTIDE SEQUENCE</scope>
    <source>
        <strain evidence="2">CSS-01s</strain>
    </source>
</reference>
<feature type="compositionally biased region" description="Polar residues" evidence="1">
    <location>
        <begin position="20"/>
        <end position="34"/>
    </location>
</feature>
<evidence type="ECO:0000256" key="1">
    <source>
        <dbReference type="SAM" id="MobiDB-lite"/>
    </source>
</evidence>
<gene>
    <name evidence="2" type="ORF">BFW01_g10189</name>
</gene>
<dbReference type="AlphaFoldDB" id="A0A8H7MAG5"/>
<organism evidence="2 3">
    <name type="scientific">Lasiodiplodia theobromae</name>
    <dbReference type="NCBI Taxonomy" id="45133"/>
    <lineage>
        <taxon>Eukaryota</taxon>
        <taxon>Fungi</taxon>
        <taxon>Dikarya</taxon>
        <taxon>Ascomycota</taxon>
        <taxon>Pezizomycotina</taxon>
        <taxon>Dothideomycetes</taxon>
        <taxon>Dothideomycetes incertae sedis</taxon>
        <taxon>Botryosphaeriales</taxon>
        <taxon>Botryosphaeriaceae</taxon>
        <taxon>Lasiodiplodia</taxon>
    </lineage>
</organism>
<name>A0A8H7MAG5_9PEZI</name>
<protein>
    <submittedName>
        <fullName evidence="2">Uncharacterized protein</fullName>
    </submittedName>
</protein>
<evidence type="ECO:0000313" key="2">
    <source>
        <dbReference type="EMBL" id="KAF9628986.1"/>
    </source>
</evidence>
<proteinExistence type="predicted"/>
<reference evidence="2" key="1">
    <citation type="submission" date="2016-08" db="EMBL/GenBank/DDBJ databases">
        <authorList>
            <person name="Yan J."/>
        </authorList>
    </citation>
    <scope>NUCLEOTIDE SEQUENCE</scope>
    <source>
        <strain evidence="2">CSS-01s</strain>
    </source>
</reference>
<dbReference type="Proteomes" id="UP000627934">
    <property type="component" value="Unassembled WGS sequence"/>
</dbReference>